<dbReference type="EMBL" id="SNRW01001834">
    <property type="protein sequence ID" value="KAA6394843.1"/>
    <property type="molecule type" value="Genomic_DNA"/>
</dbReference>
<dbReference type="OrthoDB" id="244158at2759"/>
<evidence type="ECO:0000313" key="1">
    <source>
        <dbReference type="EMBL" id="KAA6394843.1"/>
    </source>
</evidence>
<proteinExistence type="predicted"/>
<evidence type="ECO:0000313" key="2">
    <source>
        <dbReference type="Proteomes" id="UP000324800"/>
    </source>
</evidence>
<comment type="caution">
    <text evidence="1">The sequence shown here is derived from an EMBL/GenBank/DDBJ whole genome shotgun (WGS) entry which is preliminary data.</text>
</comment>
<reference evidence="1 2" key="1">
    <citation type="submission" date="2019-03" db="EMBL/GenBank/DDBJ databases">
        <title>Single cell metagenomics reveals metabolic interactions within the superorganism composed of flagellate Streblomastix strix and complex community of Bacteroidetes bacteria on its surface.</title>
        <authorList>
            <person name="Treitli S.C."/>
            <person name="Kolisko M."/>
            <person name="Husnik F."/>
            <person name="Keeling P."/>
            <person name="Hampl V."/>
        </authorList>
    </citation>
    <scope>NUCLEOTIDE SEQUENCE [LARGE SCALE GENOMIC DNA]</scope>
    <source>
        <strain evidence="1">ST1C</strain>
    </source>
</reference>
<dbReference type="Proteomes" id="UP000324800">
    <property type="component" value="Unassembled WGS sequence"/>
</dbReference>
<gene>
    <name evidence="1" type="ORF">EZS28_009630</name>
</gene>
<dbReference type="AlphaFoldDB" id="A0A5J4WJC9"/>
<organism evidence="1 2">
    <name type="scientific">Streblomastix strix</name>
    <dbReference type="NCBI Taxonomy" id="222440"/>
    <lineage>
        <taxon>Eukaryota</taxon>
        <taxon>Metamonada</taxon>
        <taxon>Preaxostyla</taxon>
        <taxon>Oxymonadida</taxon>
        <taxon>Streblomastigidae</taxon>
        <taxon>Streblomastix</taxon>
    </lineage>
</organism>
<name>A0A5J4WJC9_9EUKA</name>
<sequence length="68" mass="7261">MMNQAAVADRNEETLKNLEIVETQLAWLVQIASAVIGSRQTYGSGYSYAYSTYISYTGGGVTGSDATS</sequence>
<protein>
    <submittedName>
        <fullName evidence="1">Uncharacterized protein</fullName>
    </submittedName>
</protein>
<accession>A0A5J4WJC9</accession>